<dbReference type="KEGG" id="bgok:Pr1d_11070"/>
<gene>
    <name evidence="1" type="ORF">Pr1d_11070</name>
</gene>
<sequence length="74" mass="8504">MAAQRSASTKPEGREFTAISKSYNGVLQFLQFYKTSEPMLSHATDRHYYGGFREYRVEATSCLERDRLLASPLH</sequence>
<protein>
    <submittedName>
        <fullName evidence="1">Uncharacterized protein</fullName>
    </submittedName>
</protein>
<accession>A0A5B9Q4D9</accession>
<dbReference type="AlphaFoldDB" id="A0A5B9Q4D9"/>
<reference evidence="1 2" key="1">
    <citation type="submission" date="2019-08" db="EMBL/GenBank/DDBJ databases">
        <title>Deep-cultivation of Planctomycetes and their phenomic and genomic characterization uncovers novel biology.</title>
        <authorList>
            <person name="Wiegand S."/>
            <person name="Jogler M."/>
            <person name="Boedeker C."/>
            <person name="Pinto D."/>
            <person name="Vollmers J."/>
            <person name="Rivas-Marin E."/>
            <person name="Kohn T."/>
            <person name="Peeters S.H."/>
            <person name="Heuer A."/>
            <person name="Rast P."/>
            <person name="Oberbeckmann S."/>
            <person name="Bunk B."/>
            <person name="Jeske O."/>
            <person name="Meyerdierks A."/>
            <person name="Storesund J.E."/>
            <person name="Kallscheuer N."/>
            <person name="Luecker S."/>
            <person name="Lage O.M."/>
            <person name="Pohl T."/>
            <person name="Merkel B.J."/>
            <person name="Hornburger P."/>
            <person name="Mueller R.-W."/>
            <person name="Bruemmer F."/>
            <person name="Labrenz M."/>
            <person name="Spormann A.M."/>
            <person name="Op den Camp H."/>
            <person name="Overmann J."/>
            <person name="Amann R."/>
            <person name="Jetten M.S.M."/>
            <person name="Mascher T."/>
            <person name="Medema M.H."/>
            <person name="Devos D.P."/>
            <person name="Kaster A.-K."/>
            <person name="Ovreas L."/>
            <person name="Rohde M."/>
            <person name="Galperin M.Y."/>
            <person name="Jogler C."/>
        </authorList>
    </citation>
    <scope>NUCLEOTIDE SEQUENCE [LARGE SCALE GENOMIC DNA]</scope>
    <source>
        <strain evidence="1 2">Pr1d</strain>
    </source>
</reference>
<proteinExistence type="predicted"/>
<dbReference type="EMBL" id="CP042913">
    <property type="protein sequence ID" value="QEG33837.1"/>
    <property type="molecule type" value="Genomic_DNA"/>
</dbReference>
<evidence type="ECO:0000313" key="1">
    <source>
        <dbReference type="EMBL" id="QEG33837.1"/>
    </source>
</evidence>
<evidence type="ECO:0000313" key="2">
    <source>
        <dbReference type="Proteomes" id="UP000323917"/>
    </source>
</evidence>
<organism evidence="1 2">
    <name type="scientific">Bythopirellula goksoeyrii</name>
    <dbReference type="NCBI Taxonomy" id="1400387"/>
    <lineage>
        <taxon>Bacteria</taxon>
        <taxon>Pseudomonadati</taxon>
        <taxon>Planctomycetota</taxon>
        <taxon>Planctomycetia</taxon>
        <taxon>Pirellulales</taxon>
        <taxon>Lacipirellulaceae</taxon>
        <taxon>Bythopirellula</taxon>
    </lineage>
</organism>
<dbReference type="Proteomes" id="UP000323917">
    <property type="component" value="Chromosome"/>
</dbReference>
<name>A0A5B9Q4D9_9BACT</name>
<keyword evidence="2" id="KW-1185">Reference proteome</keyword>